<feature type="transmembrane region" description="Helical" evidence="6">
    <location>
        <begin position="637"/>
        <end position="660"/>
    </location>
</feature>
<comment type="subcellular location">
    <subcellularLocation>
        <location evidence="1">Cell membrane</location>
        <topology evidence="1">Multi-pass membrane protein</topology>
    </subcellularLocation>
</comment>
<dbReference type="GO" id="GO:0005886">
    <property type="term" value="C:plasma membrane"/>
    <property type="evidence" value="ECO:0007669"/>
    <property type="project" value="UniProtKB-SubCell"/>
</dbReference>
<dbReference type="InterPro" id="IPR003838">
    <property type="entry name" value="ABC3_permease_C"/>
</dbReference>
<feature type="transmembrane region" description="Helical" evidence="6">
    <location>
        <begin position="749"/>
        <end position="770"/>
    </location>
</feature>
<feature type="transmembrane region" description="Helical" evidence="6">
    <location>
        <begin position="832"/>
        <end position="853"/>
    </location>
</feature>
<reference evidence="8 9" key="1">
    <citation type="submission" date="2019-07" db="EMBL/GenBank/DDBJ databases">
        <title>Whole genome shotgun sequence of Cerasibacillus quisquiliarum NBRC 102429.</title>
        <authorList>
            <person name="Hosoyama A."/>
            <person name="Uohara A."/>
            <person name="Ohji S."/>
            <person name="Ichikawa N."/>
        </authorList>
    </citation>
    <scope>NUCLEOTIDE SEQUENCE [LARGE SCALE GENOMIC DNA]</scope>
    <source>
        <strain evidence="8 9">NBRC 102429</strain>
    </source>
</reference>
<accession>A0A511UY99</accession>
<feature type="domain" description="ABC3 transporter permease C-terminal" evidence="7">
    <location>
        <begin position="750"/>
        <end position="859"/>
    </location>
</feature>
<evidence type="ECO:0000256" key="4">
    <source>
        <dbReference type="ARBA" id="ARBA00022989"/>
    </source>
</evidence>
<keyword evidence="3 6" id="KW-0812">Transmembrane</keyword>
<dbReference type="AlphaFoldDB" id="A0A511UY99"/>
<evidence type="ECO:0000256" key="1">
    <source>
        <dbReference type="ARBA" id="ARBA00004651"/>
    </source>
</evidence>
<dbReference type="Proteomes" id="UP000321491">
    <property type="component" value="Unassembled WGS sequence"/>
</dbReference>
<dbReference type="Pfam" id="PF02687">
    <property type="entry name" value="FtsX"/>
    <property type="match status" value="1"/>
</dbReference>
<evidence type="ECO:0000256" key="2">
    <source>
        <dbReference type="ARBA" id="ARBA00022475"/>
    </source>
</evidence>
<evidence type="ECO:0000256" key="5">
    <source>
        <dbReference type="ARBA" id="ARBA00023136"/>
    </source>
</evidence>
<keyword evidence="9" id="KW-1185">Reference proteome</keyword>
<evidence type="ECO:0000256" key="3">
    <source>
        <dbReference type="ARBA" id="ARBA00022692"/>
    </source>
</evidence>
<keyword evidence="2" id="KW-1003">Cell membrane</keyword>
<feature type="transmembrane region" description="Helical" evidence="6">
    <location>
        <begin position="12"/>
        <end position="34"/>
    </location>
</feature>
<proteinExistence type="predicted"/>
<name>A0A511UY99_9BACI</name>
<evidence type="ECO:0000313" key="8">
    <source>
        <dbReference type="EMBL" id="GEN31606.1"/>
    </source>
</evidence>
<dbReference type="RefSeq" id="WP_146937956.1">
    <property type="nucleotide sequence ID" value="NZ_BJXW01000020.1"/>
</dbReference>
<gene>
    <name evidence="8" type="ORF">CQU01_18440</name>
</gene>
<feature type="transmembrane region" description="Helical" evidence="6">
    <location>
        <begin position="559"/>
        <end position="580"/>
    </location>
</feature>
<evidence type="ECO:0000313" key="9">
    <source>
        <dbReference type="Proteomes" id="UP000321491"/>
    </source>
</evidence>
<comment type="caution">
    <text evidence="8">The sequence shown here is derived from an EMBL/GenBank/DDBJ whole genome shotgun (WGS) entry which is preliminary data.</text>
</comment>
<feature type="transmembrane region" description="Helical" evidence="6">
    <location>
        <begin position="704"/>
        <end position="723"/>
    </location>
</feature>
<dbReference type="EMBL" id="BJXW01000020">
    <property type="protein sequence ID" value="GEN31606.1"/>
    <property type="molecule type" value="Genomic_DNA"/>
</dbReference>
<keyword evidence="4 6" id="KW-1133">Transmembrane helix</keyword>
<dbReference type="OrthoDB" id="3268975at2"/>
<keyword evidence="5 6" id="KW-0472">Membrane</keyword>
<feature type="transmembrane region" description="Helical" evidence="6">
    <location>
        <begin position="601"/>
        <end position="625"/>
    </location>
</feature>
<evidence type="ECO:0000256" key="6">
    <source>
        <dbReference type="SAM" id="Phobius"/>
    </source>
</evidence>
<organism evidence="8 9">
    <name type="scientific">Cerasibacillus quisquiliarum</name>
    <dbReference type="NCBI Taxonomy" id="227865"/>
    <lineage>
        <taxon>Bacteria</taxon>
        <taxon>Bacillati</taxon>
        <taxon>Bacillota</taxon>
        <taxon>Bacilli</taxon>
        <taxon>Bacillales</taxon>
        <taxon>Bacillaceae</taxon>
        <taxon>Cerasibacillus</taxon>
    </lineage>
</organism>
<evidence type="ECO:0000259" key="7">
    <source>
        <dbReference type="Pfam" id="PF02687"/>
    </source>
</evidence>
<protein>
    <recommendedName>
        <fullName evidence="7">ABC3 transporter permease C-terminal domain-containing protein</fullName>
    </recommendedName>
</protein>
<feature type="transmembrane region" description="Helical" evidence="6">
    <location>
        <begin position="791"/>
        <end position="817"/>
    </location>
</feature>
<sequence length="864" mass="98810">MHKVILKSIMYYWRSTLSIIVILVLIGLAFIYTFQTSEHIKVQATEQLTKNWRTGYDLLIRPKTEEMAHKINLRETGENSNTVLDGLVRRGDLAQHHSGITREQYERIKALDGVEVAAPLTFIGNVENEGLSIDFGIKDFGFYYREESTKVFDGNRYRDITPDFLADLSYSQFLSNEEEHLFERFEDIWELGRWNLSSEPPNSVLRTDGSTWSMVAVDPDEEAKLLNLDKAIVEGDFFDGHHTIQKREDIPIIPLILLNQPYDTLYQSTIYKIDVPEKYLDVDRLIEAGGKEYLASRPREKVVDINFNPFSEAYLFNIGSIKLENGKIINNESHPGFSNQRTILDFSPLQYRHLDQELINGVPVVEAIPQSTRKEQINYRQAESVNLSKHFSFDIIGRFDATRLENHFTTSDKPVSPDYYQPEDVYVTHDTKGTKLAAPYVYQSSPYKDSYYTGGIDAITTLAAAEYLLGDKPISIIRVIVEGAGERSPESMAKVEHIAEKIRQETNLHVDIMLGSADRKVHVLLDDFDGVPGYGYLLEGWSEEGASFVIEERVSSTTLLLTIFIVAMGLIGLSLIYRNYTENRKRDMTIQYTFGWSKWRIIQSLIFESIGILFLVTICFITLYITIGTAWNTTQMLVAMIVSLLLSLFAMICLYIIPVIRHLDRHINLRGSNQTKKTILSQRPSNTLWSYSFRNMIRHPIRSMTKAVIIIATLLYVSLFLLSKQQASALLVLTFLGERVDVSLQAHQWLLFTIGILLALFSYIAIHINQTEARIGEIQLYKAWGWETKRWAFLYLLEEFFISGAAVSVGAICGYLFLTSFSDSVVLNITDVIVFIAISLCVSLLISVVTLLLRSNRYRLREFH</sequence>